<dbReference type="Pfam" id="PF02353">
    <property type="entry name" value="CMAS"/>
    <property type="match status" value="1"/>
</dbReference>
<feature type="transmembrane region" description="Helical" evidence="4">
    <location>
        <begin position="537"/>
        <end position="558"/>
    </location>
</feature>
<dbReference type="PROSITE" id="PS50850">
    <property type="entry name" value="MFS"/>
    <property type="match status" value="1"/>
</dbReference>
<dbReference type="STRING" id="246404.A0A507EJ18"/>
<dbReference type="GO" id="GO:0022857">
    <property type="term" value="F:transmembrane transporter activity"/>
    <property type="evidence" value="ECO:0007669"/>
    <property type="project" value="InterPro"/>
</dbReference>
<evidence type="ECO:0000313" key="7">
    <source>
        <dbReference type="Proteomes" id="UP000320333"/>
    </source>
</evidence>
<reference evidence="6 7" key="1">
    <citation type="journal article" date="2019" name="Sci. Rep.">
        <title>Comparative genomics of chytrid fungi reveal insights into the obligate biotrophic and pathogenic lifestyle of Synchytrium endobioticum.</title>
        <authorList>
            <person name="van de Vossenberg B.T.L.H."/>
            <person name="Warris S."/>
            <person name="Nguyen H.D.T."/>
            <person name="van Gent-Pelzer M.P.E."/>
            <person name="Joly D.L."/>
            <person name="van de Geest H.C."/>
            <person name="Bonants P.J.M."/>
            <person name="Smith D.S."/>
            <person name="Levesque C.A."/>
            <person name="van der Lee T.A.J."/>
        </authorList>
    </citation>
    <scope>NUCLEOTIDE SEQUENCE [LARGE SCALE GENOMIC DNA]</scope>
    <source>
        <strain evidence="6 7">CBS 675.73</strain>
    </source>
</reference>
<feature type="transmembrane region" description="Helical" evidence="4">
    <location>
        <begin position="855"/>
        <end position="880"/>
    </location>
</feature>
<dbReference type="PANTHER" id="PTHR43832:SF1">
    <property type="entry name" value="S-ADENOSYL-L-METHIONINE-DEPENDENT METHYLTRANSFERASES SUPERFAMILY PROTEIN"/>
    <property type="match status" value="1"/>
</dbReference>
<evidence type="ECO:0000256" key="2">
    <source>
        <dbReference type="ARBA" id="ARBA00010815"/>
    </source>
</evidence>
<protein>
    <recommendedName>
        <fullName evidence="5">Major facilitator superfamily (MFS) profile domain-containing protein</fullName>
    </recommendedName>
</protein>
<dbReference type="PANTHER" id="PTHR43832">
    <property type="match status" value="1"/>
</dbReference>
<comment type="subcellular location">
    <subcellularLocation>
        <location evidence="1">Membrane</location>
        <topology evidence="1">Multi-pass membrane protein</topology>
    </subcellularLocation>
</comment>
<evidence type="ECO:0000313" key="6">
    <source>
        <dbReference type="EMBL" id="TPX63834.1"/>
    </source>
</evidence>
<comment type="similarity">
    <text evidence="2">Belongs to the CFA/CMAS family.</text>
</comment>
<dbReference type="Pfam" id="PF10256">
    <property type="entry name" value="Erf4"/>
    <property type="match status" value="1"/>
</dbReference>
<dbReference type="GO" id="GO:0016020">
    <property type="term" value="C:membrane"/>
    <property type="evidence" value="ECO:0007669"/>
    <property type="project" value="UniProtKB-SubCell"/>
</dbReference>
<dbReference type="AlphaFoldDB" id="A0A507EJ18"/>
<dbReference type="InterPro" id="IPR011701">
    <property type="entry name" value="MFS"/>
</dbReference>
<keyword evidence="7" id="KW-1185">Reference proteome</keyword>
<feature type="transmembrane region" description="Helical" evidence="4">
    <location>
        <begin position="793"/>
        <end position="816"/>
    </location>
</feature>
<feature type="domain" description="Major facilitator superfamily (MFS) profile" evidence="5">
    <location>
        <begin position="701"/>
        <end position="888"/>
    </location>
</feature>
<keyword evidence="4" id="KW-0812">Transmembrane</keyword>
<dbReference type="SUPFAM" id="SSF53335">
    <property type="entry name" value="S-adenosyl-L-methionine-dependent methyltransferases"/>
    <property type="match status" value="1"/>
</dbReference>
<evidence type="ECO:0000256" key="1">
    <source>
        <dbReference type="ARBA" id="ARBA00004141"/>
    </source>
</evidence>
<dbReference type="CDD" id="cd02440">
    <property type="entry name" value="AdoMet_MTases"/>
    <property type="match status" value="1"/>
</dbReference>
<dbReference type="Proteomes" id="UP000320333">
    <property type="component" value="Unassembled WGS sequence"/>
</dbReference>
<dbReference type="InterPro" id="IPR020846">
    <property type="entry name" value="MFS_dom"/>
</dbReference>
<dbReference type="OrthoDB" id="2213137at2759"/>
<feature type="transmembrane region" description="Helical" evidence="4">
    <location>
        <begin position="659"/>
        <end position="679"/>
    </location>
</feature>
<evidence type="ECO:0000256" key="4">
    <source>
        <dbReference type="SAM" id="Phobius"/>
    </source>
</evidence>
<evidence type="ECO:0000259" key="5">
    <source>
        <dbReference type="PROSITE" id="PS50850"/>
    </source>
</evidence>
<dbReference type="InterPro" id="IPR036259">
    <property type="entry name" value="MFS_trans_sf"/>
</dbReference>
<comment type="caution">
    <text evidence="6">The sequence shown here is derived from an EMBL/GenBank/DDBJ whole genome shotgun (WGS) entry which is preliminary data.</text>
</comment>
<proteinExistence type="inferred from homology"/>
<gene>
    <name evidence="6" type="ORF">CcCBS67573_g08572</name>
</gene>
<keyword evidence="3 4" id="KW-0472">Membrane</keyword>
<feature type="transmembrane region" description="Helical" evidence="4">
    <location>
        <begin position="570"/>
        <end position="586"/>
    </location>
</feature>
<dbReference type="InterPro" id="IPR019383">
    <property type="entry name" value="Golgin_A_7/ERF4"/>
</dbReference>
<dbReference type="SUPFAM" id="SSF103473">
    <property type="entry name" value="MFS general substrate transporter"/>
    <property type="match status" value="1"/>
</dbReference>
<feature type="transmembrane region" description="Helical" evidence="4">
    <location>
        <begin position="700"/>
        <end position="718"/>
    </location>
</feature>
<feature type="transmembrane region" description="Helical" evidence="4">
    <location>
        <begin position="627"/>
        <end position="647"/>
    </location>
</feature>
<accession>A0A507EJ18</accession>
<feature type="transmembrane region" description="Helical" evidence="4">
    <location>
        <begin position="592"/>
        <end position="615"/>
    </location>
</feature>
<dbReference type="CDD" id="cd17352">
    <property type="entry name" value="MFS_MCT_SLC16"/>
    <property type="match status" value="1"/>
</dbReference>
<organism evidence="6 7">
    <name type="scientific">Chytriomyces confervae</name>
    <dbReference type="NCBI Taxonomy" id="246404"/>
    <lineage>
        <taxon>Eukaryota</taxon>
        <taxon>Fungi</taxon>
        <taxon>Fungi incertae sedis</taxon>
        <taxon>Chytridiomycota</taxon>
        <taxon>Chytridiomycota incertae sedis</taxon>
        <taxon>Chytridiomycetes</taxon>
        <taxon>Chytridiales</taxon>
        <taxon>Chytriomycetaceae</taxon>
        <taxon>Chytriomyces</taxon>
    </lineage>
</organism>
<evidence type="ECO:0000256" key="3">
    <source>
        <dbReference type="ARBA" id="ARBA00023136"/>
    </source>
</evidence>
<dbReference type="Gene3D" id="1.20.1250.20">
    <property type="entry name" value="MFS general substrate transporter like domains"/>
    <property type="match status" value="2"/>
</dbReference>
<feature type="transmembrane region" description="Helical" evidence="4">
    <location>
        <begin position="738"/>
        <end position="760"/>
    </location>
</feature>
<feature type="transmembrane region" description="Helical" evidence="4">
    <location>
        <begin position="828"/>
        <end position="849"/>
    </location>
</feature>
<sequence>MTSPPAPPVELLLISREYNVPNGSSRNPEVAFFAPIVESIPPKLIERASAEAVIHTICTINELLAEAAKVTNRSIAQAVGAMLCLTNLIFVSEYDKMLEALQQFVDTQNATVYEPRGLRLRKNTRANPPRFSQQPPPQSLFHFVLRYGIRSKLSATAAEYAKLTVAEEADAKRKYIRAIKALPEIALNTKEANEQHYEVPTEFFKTLQEAEDAMVDLYVQRAGIKDGMSILELGCGWGSLCLYLAERFPNSPVTALSNSHGQRKYINAAAELKGIRNLTVLTGDMNHFEFEGALKGHEFDRIVSIEMFEHMKNYSALFAKVSRWLVPETGRMFVHVFCHKFHAYDFVTEEEGSKDSWMARYFFTGGTMPSEDLFLWFQDDLTVVDRWTVDGRNYGQTSEHWLQRLDASKADSIAVLTKAAGNLLHIKMDPASPNTAAPVTAEQEHVAKMTHESSDMTLDFLSVTENEHGPSDKTTEELGQSLQVSSDDAAFDDAPDGGSAAWLTVVACFVAHVVCFGPEYSYGVFTKYYLDQGLGSASAISIVGGLGAASVNIIGVFTTSLMAKFGYQRMIIVGATLICLGFILASFCGKSLVLLCLTQAIMYGVGVSFAYYPALSIPNQYFSKKRGIAMGIGVAGSGVGGVIYSLGTQHLLNSVGFEWTMRITGVFSFICLLAIVPFVKERIPPTASETKADFTVFKNAKFNMLLMCILFFCFSFYIPAYFLPDYAVTMLQIDNTAASYLLTAYNGSTIFGRISIGFIADLFVGRVNSLIGVIFLHAFSTLIWVFAYNLPVLYTFSVINGFVTGAYWVMFPVVVAEMFGVSKLGGMVGILYTMNSFGALLGPSIAGAFRDNVGYVAVILFCGGLTLASGVFALLARIMFDRTLWKRV</sequence>
<dbReference type="Pfam" id="PF07690">
    <property type="entry name" value="MFS_1"/>
    <property type="match status" value="1"/>
</dbReference>
<dbReference type="InterPro" id="IPR029063">
    <property type="entry name" value="SAM-dependent_MTases_sf"/>
</dbReference>
<dbReference type="EMBL" id="QEAP01000581">
    <property type="protein sequence ID" value="TPX63834.1"/>
    <property type="molecule type" value="Genomic_DNA"/>
</dbReference>
<dbReference type="Gene3D" id="3.40.50.150">
    <property type="entry name" value="Vaccinia Virus protein VP39"/>
    <property type="match status" value="1"/>
</dbReference>
<feature type="transmembrane region" description="Helical" evidence="4">
    <location>
        <begin position="767"/>
        <end position="787"/>
    </location>
</feature>
<keyword evidence="4" id="KW-1133">Transmembrane helix</keyword>
<name>A0A507EJ18_9FUNG</name>